<dbReference type="EMBL" id="HBFQ01060584">
    <property type="protein sequence ID" value="CAD8868528.1"/>
    <property type="molecule type" value="Transcribed_RNA"/>
</dbReference>
<feature type="region of interest" description="Disordered" evidence="5">
    <location>
        <begin position="413"/>
        <end position="453"/>
    </location>
</feature>
<dbReference type="GO" id="GO:0005737">
    <property type="term" value="C:cytoplasm"/>
    <property type="evidence" value="ECO:0007669"/>
    <property type="project" value="TreeGrafter"/>
</dbReference>
<feature type="region of interest" description="Disordered" evidence="5">
    <location>
        <begin position="553"/>
        <end position="601"/>
    </location>
</feature>
<comment type="catalytic activity">
    <reaction evidence="2">
        <text>L-threonyl-[protein] + ATP = O-phospho-L-threonyl-[protein] + ADP + H(+)</text>
        <dbReference type="Rhea" id="RHEA:46608"/>
        <dbReference type="Rhea" id="RHEA-COMP:11060"/>
        <dbReference type="Rhea" id="RHEA-COMP:11605"/>
        <dbReference type="ChEBI" id="CHEBI:15378"/>
        <dbReference type="ChEBI" id="CHEBI:30013"/>
        <dbReference type="ChEBI" id="CHEBI:30616"/>
        <dbReference type="ChEBI" id="CHEBI:61977"/>
        <dbReference type="ChEBI" id="CHEBI:456216"/>
        <dbReference type="EC" id="2.7.11.1"/>
    </reaction>
</comment>
<name>A0A7S1AZB3_NOCSC</name>
<keyword evidence="4" id="KW-0175">Coiled coil</keyword>
<dbReference type="InterPro" id="IPR050839">
    <property type="entry name" value="Rho-assoc_Ser/Thr_Kinase"/>
</dbReference>
<evidence type="ECO:0000313" key="6">
    <source>
        <dbReference type="EMBL" id="CAD8868528.1"/>
    </source>
</evidence>
<proteinExistence type="predicted"/>
<feature type="coiled-coil region" evidence="4">
    <location>
        <begin position="312"/>
        <end position="343"/>
    </location>
</feature>
<accession>A0A7S1AZB3</accession>
<evidence type="ECO:0000256" key="4">
    <source>
        <dbReference type="SAM" id="Coils"/>
    </source>
</evidence>
<feature type="compositionally biased region" description="Low complexity" evidence="5">
    <location>
        <begin position="432"/>
        <end position="448"/>
    </location>
</feature>
<feature type="compositionally biased region" description="Polar residues" evidence="5">
    <location>
        <begin position="571"/>
        <end position="601"/>
    </location>
</feature>
<dbReference type="PANTHER" id="PTHR22988:SF71">
    <property type="entry name" value="CITRON RHO-INTERACTING KINASE"/>
    <property type="match status" value="1"/>
</dbReference>
<dbReference type="GO" id="GO:0004674">
    <property type="term" value="F:protein serine/threonine kinase activity"/>
    <property type="evidence" value="ECO:0007669"/>
    <property type="project" value="UniProtKB-EC"/>
</dbReference>
<gene>
    <name evidence="6" type="ORF">NSCI0253_LOCUS42884</name>
</gene>
<organism evidence="6">
    <name type="scientific">Noctiluca scintillans</name>
    <name type="common">Sea sparkle</name>
    <name type="synonym">Red tide dinoflagellate</name>
    <dbReference type="NCBI Taxonomy" id="2966"/>
    <lineage>
        <taxon>Eukaryota</taxon>
        <taxon>Sar</taxon>
        <taxon>Alveolata</taxon>
        <taxon>Dinophyceae</taxon>
        <taxon>Noctilucales</taxon>
        <taxon>Noctilucaceae</taxon>
        <taxon>Noctiluca</taxon>
    </lineage>
</organism>
<feature type="coiled-coil region" evidence="4">
    <location>
        <begin position="130"/>
        <end position="275"/>
    </location>
</feature>
<evidence type="ECO:0000256" key="2">
    <source>
        <dbReference type="ARBA" id="ARBA00047899"/>
    </source>
</evidence>
<sequence>MKIRRGSWPLSVDERLSRVIHLQELSLQDFAAPAAPAAAAPTPAPLAPAAPRRRRSRIAAACFLVLLATQALGLRRIRVNEVPRRNATVEVLDRRMGELEGIEVEHATLQGRALELTTVQQQFEDLQRSKSAVLRHNEDLQRRVESLERRNAALQQRVEELSVVESEYQALKAGASQDAVLERERQELKQRTQQQSEQLEKYKRRVEVLEGAARKVQELEEGMRVEEAKHTTLMRQSKTQMEAQSQRVTKIENALKEMTNQRDALSEKNQELNTAYLNSQSQARKFAETIEAKQRTNSQHVEEIEKTRAGLSAEHQLEVERLKEELKALKASHAERIEELTKQHSQAAGDDLDRTRAEVHVPNIKFVAPQQRIGQPSVGDVNRLTSTPRHGGQMQHVGGLSVAALPIHTGVTPSRGTVTPMRGHHASPQPSPSSSFVTHRAPTPTRTGGAPGTHANQPLPVRMGLRPQVPHLGGSSNVPVGGGMSLQGSTNAPVGGSAGLPMATVVTDQTPAALAASVAAKRVLTNNMAQAYVANHHPSPTVREAVRSSPNSSVAQLRESFSRAQPVQPPILNSSALRSRPGTSRSTLQDTARTTYSNGSA</sequence>
<evidence type="ECO:0000256" key="3">
    <source>
        <dbReference type="ARBA" id="ARBA00048679"/>
    </source>
</evidence>
<evidence type="ECO:0000256" key="5">
    <source>
        <dbReference type="SAM" id="MobiDB-lite"/>
    </source>
</evidence>
<dbReference type="PANTHER" id="PTHR22988">
    <property type="entry name" value="MYOTONIC DYSTROPHY S/T KINASE-RELATED"/>
    <property type="match status" value="1"/>
</dbReference>
<keyword evidence="1" id="KW-0597">Phosphoprotein</keyword>
<dbReference type="AlphaFoldDB" id="A0A7S1AZB3"/>
<reference evidence="6" key="1">
    <citation type="submission" date="2021-01" db="EMBL/GenBank/DDBJ databases">
        <authorList>
            <person name="Corre E."/>
            <person name="Pelletier E."/>
            <person name="Niang G."/>
            <person name="Scheremetjew M."/>
            <person name="Finn R."/>
            <person name="Kale V."/>
            <person name="Holt S."/>
            <person name="Cochrane G."/>
            <person name="Meng A."/>
            <person name="Brown T."/>
            <person name="Cohen L."/>
        </authorList>
    </citation>
    <scope>NUCLEOTIDE SEQUENCE</scope>
</reference>
<dbReference type="GO" id="GO:0005856">
    <property type="term" value="C:cytoskeleton"/>
    <property type="evidence" value="ECO:0007669"/>
    <property type="project" value="TreeGrafter"/>
</dbReference>
<dbReference type="GO" id="GO:0031032">
    <property type="term" value="P:actomyosin structure organization"/>
    <property type="evidence" value="ECO:0007669"/>
    <property type="project" value="TreeGrafter"/>
</dbReference>
<evidence type="ECO:0000256" key="1">
    <source>
        <dbReference type="ARBA" id="ARBA00022553"/>
    </source>
</evidence>
<comment type="catalytic activity">
    <reaction evidence="3">
        <text>L-seryl-[protein] + ATP = O-phospho-L-seryl-[protein] + ADP + H(+)</text>
        <dbReference type="Rhea" id="RHEA:17989"/>
        <dbReference type="Rhea" id="RHEA-COMP:9863"/>
        <dbReference type="Rhea" id="RHEA-COMP:11604"/>
        <dbReference type="ChEBI" id="CHEBI:15378"/>
        <dbReference type="ChEBI" id="CHEBI:29999"/>
        <dbReference type="ChEBI" id="CHEBI:30616"/>
        <dbReference type="ChEBI" id="CHEBI:83421"/>
        <dbReference type="ChEBI" id="CHEBI:456216"/>
        <dbReference type="EC" id="2.7.11.1"/>
    </reaction>
</comment>
<protein>
    <submittedName>
        <fullName evidence="6">Uncharacterized protein</fullName>
    </submittedName>
</protein>